<protein>
    <submittedName>
        <fullName evidence="3">Molybdopterin-dependent oxidoreductase</fullName>
    </submittedName>
</protein>
<dbReference type="InterPro" id="IPR006311">
    <property type="entry name" value="TAT_signal"/>
</dbReference>
<accession>A0ABY6BFZ4</accession>
<evidence type="ECO:0000313" key="4">
    <source>
        <dbReference type="Proteomes" id="UP001064632"/>
    </source>
</evidence>
<sequence length="717" mass="76937">MSHDGDSIALPPHPDRRRFLKAGVAVAALASLRVGLALPRAARRLGAFVEIGADGSVSLTIHRSEMGQGVRTSLALVLAQALDVPWSSVRVVQGDADAQLGDQNTEGSYTIRSCHAPLRQAAGKARAALMEAAAQRWGTKAATLDTDAGAVVRPGTRHRIPYADLVAVAAARPLPQKEMPKPLSPGMPATLPRRIDGDDIVRGKARFGIDIQLPEQRFAVLVRAPFPAQRIVRIDDARARAVSGVEAVLPLEAQAAPANSLASVAVIARTTWAAIKAARLLTVQWSQAPTWSEAMLEEATAQALPVQESGSDAGTSDGDTLSLTYTTAMTAHAPLEPPMATARYAEGRCEIWAPTQNPQLAQKLVARALGMEPAKVTVHVTLLGGSFGRKAQQDFVVEAALLARQVAWPVQVLWRREDEFSRGYFRPASRQQLAITLDAEGRPQRWDHRVAFASVATVEDPAATRHADWELEELRAFPYRVARQRFHAAAVKAPVRVAWQRSVASWHLVFAIQSAIGEIALRRGLDPIALQLALIDHQPDHSGPPSTRDHDRAGLDRVLRRLRDELARTHAEGVIAGHACAAMRGSFVALAARVTVAGNDTVRLVGFDAVVDCGRVIHADLLRQQIEGGVLYGLSDALYGRIALTPDGAEQSNFHQYRLLRMAEAVPVRVHILASSAPPTGAGELATPVVAPALANAIAAATGRRHRDLPLGNVLAL</sequence>
<keyword evidence="4" id="KW-1185">Reference proteome</keyword>
<dbReference type="PANTHER" id="PTHR47495:SF3">
    <property type="entry name" value="BLR6219 PROTEIN"/>
    <property type="match status" value="1"/>
</dbReference>
<dbReference type="InterPro" id="IPR000674">
    <property type="entry name" value="Ald_Oxase/Xan_DH_a/b"/>
</dbReference>
<evidence type="ECO:0000313" key="3">
    <source>
        <dbReference type="EMBL" id="UXI68789.1"/>
    </source>
</evidence>
<dbReference type="InterPro" id="IPR046867">
    <property type="entry name" value="AldOxase/xan_DH_MoCoBD2"/>
</dbReference>
<dbReference type="PANTHER" id="PTHR47495">
    <property type="entry name" value="ALDEHYDE DEHYDROGENASE"/>
    <property type="match status" value="1"/>
</dbReference>
<reference evidence="3" key="1">
    <citation type="submission" date="2022-09" db="EMBL/GenBank/DDBJ databases">
        <title>Tahibacter sp. nov., isolated from a fresh water.</title>
        <authorList>
            <person name="Baek J.H."/>
            <person name="Lee J.K."/>
            <person name="Kim J.M."/>
            <person name="Jeon C.O."/>
        </authorList>
    </citation>
    <scope>NUCLEOTIDE SEQUENCE</scope>
    <source>
        <strain evidence="3">W38</strain>
    </source>
</reference>
<evidence type="ECO:0000259" key="2">
    <source>
        <dbReference type="SMART" id="SM01008"/>
    </source>
</evidence>
<feature type="compositionally biased region" description="Polar residues" evidence="1">
    <location>
        <begin position="308"/>
        <end position="321"/>
    </location>
</feature>
<dbReference type="PROSITE" id="PS51318">
    <property type="entry name" value="TAT"/>
    <property type="match status" value="1"/>
</dbReference>
<dbReference type="Gene3D" id="3.30.365.10">
    <property type="entry name" value="Aldehyde oxidase/xanthine dehydrogenase, molybdopterin binding domain"/>
    <property type="match status" value="4"/>
</dbReference>
<dbReference type="InterPro" id="IPR012368">
    <property type="entry name" value="OxRdtase_Mopterin-bd_su_IorB"/>
</dbReference>
<dbReference type="EMBL" id="CP104694">
    <property type="protein sequence ID" value="UXI68789.1"/>
    <property type="molecule type" value="Genomic_DNA"/>
</dbReference>
<dbReference type="PIRSF" id="PIRSF036389">
    <property type="entry name" value="IOR_B"/>
    <property type="match status" value="1"/>
</dbReference>
<dbReference type="Proteomes" id="UP001064632">
    <property type="component" value="Chromosome"/>
</dbReference>
<dbReference type="SMART" id="SM01008">
    <property type="entry name" value="Ald_Xan_dh_C"/>
    <property type="match status" value="1"/>
</dbReference>
<dbReference type="Pfam" id="PF20256">
    <property type="entry name" value="MoCoBD_2"/>
    <property type="match status" value="2"/>
</dbReference>
<dbReference type="RefSeq" id="WP_261695748.1">
    <property type="nucleotide sequence ID" value="NZ_CP104694.1"/>
</dbReference>
<dbReference type="SUPFAM" id="SSF56003">
    <property type="entry name" value="Molybdenum cofactor-binding domain"/>
    <property type="match status" value="2"/>
</dbReference>
<evidence type="ECO:0000256" key="1">
    <source>
        <dbReference type="SAM" id="MobiDB-lite"/>
    </source>
</evidence>
<organism evidence="3 4">
    <name type="scientific">Tahibacter amnicola</name>
    <dbReference type="NCBI Taxonomy" id="2976241"/>
    <lineage>
        <taxon>Bacteria</taxon>
        <taxon>Pseudomonadati</taxon>
        <taxon>Pseudomonadota</taxon>
        <taxon>Gammaproteobacteria</taxon>
        <taxon>Lysobacterales</taxon>
        <taxon>Rhodanobacteraceae</taxon>
        <taxon>Tahibacter</taxon>
    </lineage>
</organism>
<proteinExistence type="predicted"/>
<dbReference type="Pfam" id="PF02738">
    <property type="entry name" value="MoCoBD_1"/>
    <property type="match status" value="1"/>
</dbReference>
<feature type="domain" description="Aldehyde oxidase/xanthine dehydrogenase a/b hammerhead" evidence="2">
    <location>
        <begin position="202"/>
        <end position="289"/>
    </location>
</feature>
<feature type="region of interest" description="Disordered" evidence="1">
    <location>
        <begin position="302"/>
        <end position="321"/>
    </location>
</feature>
<dbReference type="InterPro" id="IPR008274">
    <property type="entry name" value="AldOxase/xan_DH_MoCoBD1"/>
</dbReference>
<feature type="region of interest" description="Disordered" evidence="1">
    <location>
        <begin position="176"/>
        <end position="195"/>
    </location>
</feature>
<name>A0ABY6BFZ4_9GAMM</name>
<gene>
    <name evidence="3" type="ORF">N4264_03805</name>
</gene>
<dbReference type="InterPro" id="IPR037165">
    <property type="entry name" value="AldOxase/xan_DH_Mopterin-bd_sf"/>
</dbReference>
<dbReference type="Gene3D" id="3.90.1170.50">
    <property type="entry name" value="Aldehyde oxidase/xanthine dehydrogenase, a/b hammerhead"/>
    <property type="match status" value="1"/>
</dbReference>
<dbReference type="InterPro" id="IPR052516">
    <property type="entry name" value="N-heterocyclic_Hydroxylase"/>
</dbReference>